<dbReference type="InterPro" id="IPR013784">
    <property type="entry name" value="Carb-bd-like_fold"/>
</dbReference>
<evidence type="ECO:0000256" key="1">
    <source>
        <dbReference type="ARBA" id="ARBA00001947"/>
    </source>
</evidence>
<dbReference type="InterPro" id="IPR001842">
    <property type="entry name" value="Peptidase_M36"/>
</dbReference>
<dbReference type="InterPro" id="IPR000421">
    <property type="entry name" value="FA58C"/>
</dbReference>
<evidence type="ECO:0000256" key="5">
    <source>
        <dbReference type="ARBA" id="ARBA00022670"/>
    </source>
</evidence>
<dbReference type="CDD" id="cd09596">
    <property type="entry name" value="M36"/>
    <property type="match status" value="1"/>
</dbReference>
<dbReference type="SUPFAM" id="SSF55486">
    <property type="entry name" value="Metalloproteases ('zincins'), catalytic domain"/>
    <property type="match status" value="1"/>
</dbReference>
<dbReference type="PROSITE" id="PS50022">
    <property type="entry name" value="FA58C_3"/>
    <property type="match status" value="1"/>
</dbReference>
<organism evidence="15 16">
    <name type="scientific">Thermaerobacter marianensis (strain ATCC 700841 / DSM 12885 / JCM 10246 / 7p75a)</name>
    <dbReference type="NCBI Taxonomy" id="644966"/>
    <lineage>
        <taxon>Bacteria</taxon>
        <taxon>Bacillati</taxon>
        <taxon>Bacillota</taxon>
        <taxon>Clostridia</taxon>
        <taxon>Eubacteriales</taxon>
        <taxon>Clostridiales Family XVII. Incertae Sedis</taxon>
        <taxon>Thermaerobacter</taxon>
    </lineage>
</organism>
<dbReference type="GO" id="GO:0006508">
    <property type="term" value="P:proteolysis"/>
    <property type="evidence" value="ECO:0007669"/>
    <property type="project" value="UniProtKB-KW"/>
</dbReference>
<evidence type="ECO:0000256" key="12">
    <source>
        <dbReference type="ARBA" id="ARBA00023295"/>
    </source>
</evidence>
<comment type="cofactor">
    <cofactor evidence="1">
        <name>Zn(2+)</name>
        <dbReference type="ChEBI" id="CHEBI:29105"/>
    </cofactor>
</comment>
<keyword evidence="9" id="KW-0862">Zinc</keyword>
<dbReference type="eggNOG" id="COG3227">
    <property type="taxonomic scope" value="Bacteria"/>
</dbReference>
<sequence>MPKRRRHTAMACLAAAALIALSFLTAPAQAFQGLAARATADEPAAVLAPSLDAREDLDSLDLPPLAREAAENLAREVGSGLRIRWDAFYKTPSMITRSQGYLTGPTEGKAVDIARKWLRDHKDLFGWTDEIIDGLKVVRDYALPGTGLHPVTFQQTFDGIETAAGGRVIVAVNREGRILSVAASAQPAAPVRGGFELSVTDAVGRVAAALTPNLSYTPEVTGTRAGWTTLAQGPFATVQYARKALFPMGTELRPVWRILFIPKLTEGYEVLVDATSGEILYRRPLVNFSGPEGLVFENYPGAPSGGTQVVKSFAGDPEASPKGWVGVLAGVNGPTTFGNNADTYANWSNFLVPEGPGVVRPVNLLSHFNYAFTDQWGRTQCQATPPSYAEDVEAAVTNLFYHHNLFHDHLYKLGWTEPAGNLQLDNFGKGGLGGDLILGLAQAGALTGGEPLYTGRDNAYMLTLPDGLPSWSGMFLWEPIPGAFEGQCADGDFDAGVIYHEYTHALSNRLVAGGEALNSHQAGSMGEAWGDWYGMSYLIARGLQDRPIVGQYVTGNSKTGIRNYALDQSPLGFGDIGYDISGPEVHADGEIWAAILWDVWKALVDRYGKAKGTQIAEQLVTDAMPISPPDPSMIDMRDAILTADVDRYHGDHFDLLWTAFARRGLGAGAVSQTGDDTDPRPAFDLLARARNGRLVGTVVNATTGKPIPGARVIVGEYEARVSPAAVTGARGGFALDMVDGTYTVTIQARGFGARTFRGIKVTAGKTTSLRFSLQPNYASLANGARVVQVSRLGEDATLPVKNALDDTEATVWATAVNDQGYDGEWIVVDLAGDRPVPITAVQVSAFKDIAKSRVAALKDFTLQVSTDGVAWKTVLQGSFPTEKPRPVAPALHYKLWNLNKPVQAAYIRFFADSAQDNSLGYAQVAEIQVFGGDRATAVEPAPLPMEDPIVEEGMVRVGNPTSDTAGGVTQNEFVATCNPNPSTEGLDGWVMELPESFGDGTHRITAAGPGTGTYDFDLYFYGASCQMLGNKATAAADESAVIPSGTRYVVADLWLGANVPLRLTAEPSQ</sequence>
<dbReference type="HOGENOM" id="CLU_006520_1_0_9"/>
<dbReference type="Gene3D" id="2.60.40.1120">
    <property type="entry name" value="Carboxypeptidase-like, regulatory domain"/>
    <property type="match status" value="1"/>
</dbReference>
<dbReference type="Pfam" id="PF02128">
    <property type="entry name" value="Peptidase_M36"/>
    <property type="match status" value="1"/>
</dbReference>
<evidence type="ECO:0000256" key="6">
    <source>
        <dbReference type="ARBA" id="ARBA00022723"/>
    </source>
</evidence>
<dbReference type="InterPro" id="IPR011096">
    <property type="entry name" value="FTP_domain"/>
</dbReference>
<keyword evidence="12" id="KW-0326">Glycosidase</keyword>
<evidence type="ECO:0000256" key="9">
    <source>
        <dbReference type="ARBA" id="ARBA00022833"/>
    </source>
</evidence>
<name>E6SHL3_THEM7</name>
<dbReference type="InterPro" id="IPR027268">
    <property type="entry name" value="Peptidase_M4/M1_CTD_sf"/>
</dbReference>
<reference evidence="16" key="2">
    <citation type="journal article" date="2010" name="Stand. Genomic Sci.">
        <title>Complete genome sequence of Thermaerobacter marianensis type strain (7p75aT).</title>
        <authorList>
            <person name="Han C."/>
            <person name="Gu W."/>
            <person name="Zhang X."/>
            <person name="Lapidus A."/>
            <person name="Nolan M."/>
            <person name="Copeland A."/>
            <person name="Lucas S."/>
            <person name="Glavina Del Rio T."/>
            <person name="Tice H."/>
            <person name="Cheng J."/>
            <person name="Tapia R."/>
            <person name="Goodwin L."/>
            <person name="Pitluck S."/>
            <person name="Pagani I."/>
            <person name="Ivanova N."/>
            <person name="Mavromatis K."/>
            <person name="Mikhailova N."/>
            <person name="Pati A."/>
            <person name="Chen A."/>
            <person name="Palaniappan K."/>
            <person name="Land M."/>
            <person name="Hauser L."/>
            <person name="Chang Y."/>
            <person name="Jeffries C."/>
            <person name="Schneider S."/>
            <person name="Rohde M."/>
            <person name="Goker M."/>
            <person name="Pukall R."/>
            <person name="Woyke T."/>
            <person name="Bristow J."/>
            <person name="Eisen J."/>
            <person name="Markowitz V."/>
            <person name="Hugenholtz P."/>
            <person name="Kyrpides N."/>
            <person name="Klenk H."/>
            <person name="Detter J."/>
        </authorList>
    </citation>
    <scope>NUCLEOTIDE SEQUENCE [LARGE SCALE GENOMIC DNA]</scope>
    <source>
        <strain evidence="16">ATCC 700841 / DSM 12885 / JCM 10246 / 7p75a</strain>
    </source>
</reference>
<evidence type="ECO:0000256" key="13">
    <source>
        <dbReference type="SAM" id="SignalP"/>
    </source>
</evidence>
<dbReference type="GO" id="GO:0004222">
    <property type="term" value="F:metalloendopeptidase activity"/>
    <property type="evidence" value="ECO:0007669"/>
    <property type="project" value="InterPro"/>
</dbReference>
<keyword evidence="7 13" id="KW-0732">Signal</keyword>
<dbReference type="InterPro" id="IPR050371">
    <property type="entry name" value="Fungal_virulence_M36"/>
</dbReference>
<evidence type="ECO:0000313" key="15">
    <source>
        <dbReference type="EMBL" id="ADU51808.1"/>
    </source>
</evidence>
<comment type="similarity">
    <text evidence="3">Belongs to the peptidase M36 family.</text>
</comment>
<dbReference type="GO" id="GO:0008270">
    <property type="term" value="F:zinc ion binding"/>
    <property type="evidence" value="ECO:0007669"/>
    <property type="project" value="InterPro"/>
</dbReference>
<dbReference type="EMBL" id="CP002344">
    <property type="protein sequence ID" value="ADU51808.1"/>
    <property type="molecule type" value="Genomic_DNA"/>
</dbReference>
<evidence type="ECO:0000256" key="3">
    <source>
        <dbReference type="ARBA" id="ARBA00006006"/>
    </source>
</evidence>
<dbReference type="Pfam" id="PF00754">
    <property type="entry name" value="F5_F8_type_C"/>
    <property type="match status" value="1"/>
</dbReference>
<keyword evidence="10" id="KW-0482">Metalloprotease</keyword>
<feature type="signal peptide" evidence="13">
    <location>
        <begin position="1"/>
        <end position="30"/>
    </location>
</feature>
<evidence type="ECO:0000259" key="14">
    <source>
        <dbReference type="PROSITE" id="PS50022"/>
    </source>
</evidence>
<keyword evidence="6" id="KW-0479">Metal-binding</keyword>
<evidence type="ECO:0000256" key="10">
    <source>
        <dbReference type="ARBA" id="ARBA00023049"/>
    </source>
</evidence>
<dbReference type="PANTHER" id="PTHR33478">
    <property type="entry name" value="EXTRACELLULAR METALLOPROTEINASE MEP"/>
    <property type="match status" value="1"/>
</dbReference>
<dbReference type="KEGG" id="tmr:Tmar_1700"/>
<dbReference type="Gene3D" id="2.60.120.260">
    <property type="entry name" value="Galactose-binding domain-like"/>
    <property type="match status" value="1"/>
</dbReference>
<evidence type="ECO:0000256" key="7">
    <source>
        <dbReference type="ARBA" id="ARBA00022729"/>
    </source>
</evidence>
<keyword evidence="16" id="KW-1185">Reference proteome</keyword>
<dbReference type="Gene3D" id="1.10.390.10">
    <property type="entry name" value="Neutral Protease Domain 2"/>
    <property type="match status" value="1"/>
</dbReference>
<evidence type="ECO:0000313" key="16">
    <source>
        <dbReference type="Proteomes" id="UP000008915"/>
    </source>
</evidence>
<gene>
    <name evidence="15" type="ordered locus">Tmar_1700</name>
</gene>
<feature type="chain" id="PRO_5003211130" evidence="13">
    <location>
        <begin position="31"/>
        <end position="1069"/>
    </location>
</feature>
<evidence type="ECO:0000256" key="4">
    <source>
        <dbReference type="ARBA" id="ARBA00022525"/>
    </source>
</evidence>
<dbReference type="Proteomes" id="UP000008915">
    <property type="component" value="Chromosome"/>
</dbReference>
<dbReference type="Gene3D" id="3.10.170.10">
    <property type="match status" value="1"/>
</dbReference>
<dbReference type="SUPFAM" id="SSF49452">
    <property type="entry name" value="Starch-binding domain-like"/>
    <property type="match status" value="1"/>
</dbReference>
<dbReference type="SUPFAM" id="SSF49785">
    <property type="entry name" value="Galactose-binding domain-like"/>
    <property type="match status" value="1"/>
</dbReference>
<dbReference type="RefSeq" id="WP_013496109.1">
    <property type="nucleotide sequence ID" value="NC_014831.1"/>
</dbReference>
<protein>
    <submittedName>
        <fullName evidence="15">Peptidase M36 fungalysin</fullName>
    </submittedName>
</protein>
<dbReference type="GO" id="GO:0005615">
    <property type="term" value="C:extracellular space"/>
    <property type="evidence" value="ECO:0007669"/>
    <property type="project" value="InterPro"/>
</dbReference>
<dbReference type="Pfam" id="PF13620">
    <property type="entry name" value="CarboxypepD_reg"/>
    <property type="match status" value="1"/>
</dbReference>
<reference evidence="15 16" key="1">
    <citation type="journal article" date="2010" name="Stand. Genomic Sci.">
        <title>Complete genome sequence of Thermaerobacter marianensis type strain (7p75a).</title>
        <authorList>
            <person name="Han C."/>
            <person name="Gu W."/>
            <person name="Zhang X."/>
            <person name="Lapidus A."/>
            <person name="Nolan M."/>
            <person name="Copeland A."/>
            <person name="Lucas S."/>
            <person name="Del Rio T.G."/>
            <person name="Tice H."/>
            <person name="Cheng J.F."/>
            <person name="Tapia R."/>
            <person name="Goodwin L."/>
            <person name="Pitluck S."/>
            <person name="Pagani I."/>
            <person name="Ivanova N."/>
            <person name="Mavromatis K."/>
            <person name="Mikhailova N."/>
            <person name="Pati A."/>
            <person name="Chen A."/>
            <person name="Palaniappan K."/>
            <person name="Land M."/>
            <person name="Hauser L."/>
            <person name="Chang Y.J."/>
            <person name="Jeffries C.D."/>
            <person name="Schneider S."/>
            <person name="Rohde M."/>
            <person name="Goker M."/>
            <person name="Pukall R."/>
            <person name="Woyke T."/>
            <person name="Bristow J."/>
            <person name="Eisen J.A."/>
            <person name="Markowitz V."/>
            <person name="Hugenholtz P."/>
            <person name="Kyrpides N.C."/>
            <person name="Klenk H.P."/>
            <person name="Detter J.C."/>
        </authorList>
    </citation>
    <scope>NUCLEOTIDE SEQUENCE [LARGE SCALE GENOMIC DNA]</scope>
    <source>
        <strain evidence="16">ATCC 700841 / DSM 12885 / JCM 10246 / 7p75a</strain>
    </source>
</reference>
<dbReference type="GO" id="GO:0016798">
    <property type="term" value="F:hydrolase activity, acting on glycosyl bonds"/>
    <property type="evidence" value="ECO:0007669"/>
    <property type="project" value="UniProtKB-KW"/>
</dbReference>
<dbReference type="STRING" id="644966.Tmar_1700"/>
<comment type="subcellular location">
    <subcellularLocation>
        <location evidence="2">Secreted</location>
    </subcellularLocation>
</comment>
<accession>E6SHL3</accession>
<proteinExistence type="inferred from homology"/>
<dbReference type="Pfam" id="PF07504">
    <property type="entry name" value="FTP"/>
    <property type="match status" value="1"/>
</dbReference>
<feature type="domain" description="F5/8 type C" evidence="14">
    <location>
        <begin position="772"/>
        <end position="932"/>
    </location>
</feature>
<dbReference type="PANTHER" id="PTHR33478:SF1">
    <property type="entry name" value="EXTRACELLULAR METALLOPROTEINASE MEP"/>
    <property type="match status" value="1"/>
</dbReference>
<evidence type="ECO:0000256" key="11">
    <source>
        <dbReference type="ARBA" id="ARBA00023145"/>
    </source>
</evidence>
<keyword evidence="4" id="KW-0964">Secreted</keyword>
<keyword evidence="5" id="KW-0645">Protease</keyword>
<dbReference type="InterPro" id="IPR008979">
    <property type="entry name" value="Galactose-bd-like_sf"/>
</dbReference>
<dbReference type="AlphaFoldDB" id="E6SHL3"/>
<keyword evidence="8" id="KW-0378">Hydrolase</keyword>
<dbReference type="GO" id="GO:0030246">
    <property type="term" value="F:carbohydrate binding"/>
    <property type="evidence" value="ECO:0007669"/>
    <property type="project" value="InterPro"/>
</dbReference>
<evidence type="ECO:0000256" key="8">
    <source>
        <dbReference type="ARBA" id="ARBA00022801"/>
    </source>
</evidence>
<evidence type="ECO:0000256" key="2">
    <source>
        <dbReference type="ARBA" id="ARBA00004613"/>
    </source>
</evidence>
<keyword evidence="11" id="KW-0865">Zymogen</keyword>